<dbReference type="AlphaFoldDB" id="A0A139XAH7"/>
<organism evidence="1 2">
    <name type="scientific">Scytonema hofmannii PCC 7110</name>
    <dbReference type="NCBI Taxonomy" id="128403"/>
    <lineage>
        <taxon>Bacteria</taxon>
        <taxon>Bacillati</taxon>
        <taxon>Cyanobacteriota</taxon>
        <taxon>Cyanophyceae</taxon>
        <taxon>Nostocales</taxon>
        <taxon>Scytonemataceae</taxon>
        <taxon>Scytonema</taxon>
    </lineage>
</organism>
<proteinExistence type="predicted"/>
<gene>
    <name evidence="1" type="ORF">WA1_16765</name>
</gene>
<accession>A0A139XAH7</accession>
<dbReference type="EMBL" id="ANNX02000020">
    <property type="protein sequence ID" value="KYC41691.1"/>
    <property type="molecule type" value="Genomic_DNA"/>
</dbReference>
<name>A0A139XAH7_9CYAN</name>
<dbReference type="STRING" id="128403.WA1_16765"/>
<reference evidence="1 2" key="1">
    <citation type="journal article" date="2013" name="Genome Biol. Evol.">
        <title>Genomes of Stigonematalean cyanobacteria (subsection V) and the evolution of oxygenic photosynthesis from prokaryotes to plastids.</title>
        <authorList>
            <person name="Dagan T."/>
            <person name="Roettger M."/>
            <person name="Stucken K."/>
            <person name="Landan G."/>
            <person name="Koch R."/>
            <person name="Major P."/>
            <person name="Gould S.B."/>
            <person name="Goremykin V.V."/>
            <person name="Rippka R."/>
            <person name="Tandeau de Marsac N."/>
            <person name="Gugger M."/>
            <person name="Lockhart P.J."/>
            <person name="Allen J.F."/>
            <person name="Brune I."/>
            <person name="Maus I."/>
            <person name="Puhler A."/>
            <person name="Martin W.F."/>
        </authorList>
    </citation>
    <scope>NUCLEOTIDE SEQUENCE [LARGE SCALE GENOMIC DNA]</scope>
    <source>
        <strain evidence="1 2">PCC 7110</strain>
    </source>
</reference>
<keyword evidence="2" id="KW-1185">Reference proteome</keyword>
<dbReference type="Proteomes" id="UP000076925">
    <property type="component" value="Unassembled WGS sequence"/>
</dbReference>
<evidence type="ECO:0000313" key="1">
    <source>
        <dbReference type="EMBL" id="KYC41691.1"/>
    </source>
</evidence>
<sequence>MRKWIVFKAIDDDLGWENRSFSHTGSLTDILAEHFDSSDSDIPKVGYRPPEFIRVEQLIDPQFPEAKTHYRHSNWEVTKVETYTPDIPMGEFDMIIICHCKYSPINAPLKPMPERQVSLDSFGGDEQAYKQWMEQNQVAAQVKQSA</sequence>
<evidence type="ECO:0000313" key="2">
    <source>
        <dbReference type="Proteomes" id="UP000076925"/>
    </source>
</evidence>
<dbReference type="OrthoDB" id="513689at2"/>
<dbReference type="RefSeq" id="WP_017746600.1">
    <property type="nucleotide sequence ID" value="NZ_KQ976354.1"/>
</dbReference>
<protein>
    <submittedName>
        <fullName evidence="1">Uncharacterized protein</fullName>
    </submittedName>
</protein>
<comment type="caution">
    <text evidence="1">The sequence shown here is derived from an EMBL/GenBank/DDBJ whole genome shotgun (WGS) entry which is preliminary data.</text>
</comment>